<evidence type="ECO:0000313" key="2">
    <source>
        <dbReference type="EMBL" id="MBT9317185.1"/>
    </source>
</evidence>
<keyword evidence="3" id="KW-1185">Reference proteome</keyword>
<gene>
    <name evidence="2" type="ORF">IXB50_17315</name>
</gene>
<dbReference type="Pfam" id="PF13302">
    <property type="entry name" value="Acetyltransf_3"/>
    <property type="match status" value="1"/>
</dbReference>
<proteinExistence type="predicted"/>
<dbReference type="InterPro" id="IPR000182">
    <property type="entry name" value="GNAT_dom"/>
</dbReference>
<dbReference type="InterPro" id="IPR016181">
    <property type="entry name" value="Acyl_CoA_acyltransferase"/>
</dbReference>
<dbReference type="AlphaFoldDB" id="A0A947GJR2"/>
<comment type="caution">
    <text evidence="2">The sequence shown here is derived from an EMBL/GenBank/DDBJ whole genome shotgun (WGS) entry which is preliminary data.</text>
</comment>
<sequence>MSHNYRRISFRRLHEVSPHVIIDLMNDPDVRRHLPLARGHFGIREHQHFVSAKERIWEENGYGPWAFLLDDDFVGWGGLQPEGDDVDVALVLHRAYWGAGRFLYMKFINYAFEELGVDSVITLLPISRTRVAGMRRLGFHEDGEVTIEGEVFNRYRFTRDANR</sequence>
<accession>A0A947GJR2</accession>
<evidence type="ECO:0000259" key="1">
    <source>
        <dbReference type="PROSITE" id="PS51186"/>
    </source>
</evidence>
<dbReference type="RefSeq" id="WP_281413292.1">
    <property type="nucleotide sequence ID" value="NZ_JADOES010000040.1"/>
</dbReference>
<dbReference type="EMBL" id="JADOES010000040">
    <property type="protein sequence ID" value="MBT9317185.1"/>
    <property type="molecule type" value="Genomic_DNA"/>
</dbReference>
<feature type="domain" description="N-acetyltransferase" evidence="1">
    <location>
        <begin position="20"/>
        <end position="162"/>
    </location>
</feature>
<dbReference type="GO" id="GO:0016747">
    <property type="term" value="F:acyltransferase activity, transferring groups other than amino-acyl groups"/>
    <property type="evidence" value="ECO:0007669"/>
    <property type="project" value="InterPro"/>
</dbReference>
<reference evidence="2" key="2">
    <citation type="journal article" date="2021" name="Mar. Drugs">
        <title>Genome Reduction and Secondary Metabolism of the Marine Sponge-Associated Cyanobacterium Leptothoe.</title>
        <authorList>
            <person name="Konstantinou D."/>
            <person name="Popin R.V."/>
            <person name="Fewer D.P."/>
            <person name="Sivonen K."/>
            <person name="Gkelis S."/>
        </authorList>
    </citation>
    <scope>NUCLEOTIDE SEQUENCE</scope>
    <source>
        <strain evidence="2">TAU-MAC 1115</strain>
    </source>
</reference>
<dbReference type="Proteomes" id="UP000717364">
    <property type="component" value="Unassembled WGS sequence"/>
</dbReference>
<organism evidence="2 3">
    <name type="scientific">Leptothoe spongobia TAU-MAC 1115</name>
    <dbReference type="NCBI Taxonomy" id="1967444"/>
    <lineage>
        <taxon>Bacteria</taxon>
        <taxon>Bacillati</taxon>
        <taxon>Cyanobacteriota</taxon>
        <taxon>Cyanophyceae</taxon>
        <taxon>Nodosilineales</taxon>
        <taxon>Cymatolegaceae</taxon>
        <taxon>Leptothoe</taxon>
        <taxon>Leptothoe spongobia</taxon>
    </lineage>
</organism>
<evidence type="ECO:0000313" key="3">
    <source>
        <dbReference type="Proteomes" id="UP000717364"/>
    </source>
</evidence>
<name>A0A947GJR2_9CYAN</name>
<protein>
    <submittedName>
        <fullName evidence="2">GNAT family N-acetyltransferase</fullName>
    </submittedName>
</protein>
<dbReference type="PROSITE" id="PS51186">
    <property type="entry name" value="GNAT"/>
    <property type="match status" value="1"/>
</dbReference>
<reference evidence="2" key="1">
    <citation type="submission" date="2020-11" db="EMBL/GenBank/DDBJ databases">
        <authorList>
            <person name="Konstantinou D."/>
            <person name="Gkelis S."/>
            <person name="Popin R."/>
            <person name="Fewer D."/>
            <person name="Sivonen K."/>
        </authorList>
    </citation>
    <scope>NUCLEOTIDE SEQUENCE</scope>
    <source>
        <strain evidence="2">TAU-MAC 1115</strain>
    </source>
</reference>
<dbReference type="SUPFAM" id="SSF55729">
    <property type="entry name" value="Acyl-CoA N-acyltransferases (Nat)"/>
    <property type="match status" value="1"/>
</dbReference>
<dbReference type="Gene3D" id="3.40.630.30">
    <property type="match status" value="1"/>
</dbReference>